<dbReference type="GO" id="GO:0046872">
    <property type="term" value="F:metal ion binding"/>
    <property type="evidence" value="ECO:0007669"/>
    <property type="project" value="UniProtKB-KW"/>
</dbReference>
<comment type="caution">
    <text evidence="8">The sequence shown here is derived from an EMBL/GenBank/DDBJ whole genome shotgun (WGS) entry which is preliminary data.</text>
</comment>
<evidence type="ECO:0000256" key="5">
    <source>
        <dbReference type="SAM" id="Phobius"/>
    </source>
</evidence>
<evidence type="ECO:0000259" key="7">
    <source>
        <dbReference type="PROSITE" id="PS51485"/>
    </source>
</evidence>
<dbReference type="InterPro" id="IPR003245">
    <property type="entry name" value="Phytocyanin_dom"/>
</dbReference>
<proteinExistence type="predicted"/>
<feature type="chain" id="PRO_5044763647" evidence="6">
    <location>
        <begin position="24"/>
        <end position="213"/>
    </location>
</feature>
<sequence>MKMLKTILSVVVMAAVLMEMAAARNYTVGNPDGGWDQSTDLQTWPSSLTFVEGDNLIFGYTTNHDVTEVSSSDYDSCTATNPLQPPLTGGAAVVPLTSAGTRYFICSTGGHCLSGMKLAITTLAASSPPPAASPPPPSKTTNPSPPPSKTTAPSLPPKHSKVVMPPPPQPSASAPAPPPSGSALPPSILAPSSAAKVGLIGCLIVMFLLVHIV</sequence>
<accession>A0ABD1HWB1</accession>
<dbReference type="PROSITE" id="PS00196">
    <property type="entry name" value="COPPER_BLUE"/>
    <property type="match status" value="1"/>
</dbReference>
<feature type="transmembrane region" description="Helical" evidence="5">
    <location>
        <begin position="188"/>
        <end position="210"/>
    </location>
</feature>
<protein>
    <submittedName>
        <fullName evidence="8">Uclacyanin 1-like</fullName>
    </submittedName>
</protein>
<dbReference type="PROSITE" id="PS51485">
    <property type="entry name" value="PHYTOCYANIN"/>
    <property type="match status" value="1"/>
</dbReference>
<gene>
    <name evidence="8" type="ORF">AAHA92_10938</name>
</gene>
<dbReference type="Proteomes" id="UP001567538">
    <property type="component" value="Unassembled WGS sequence"/>
</dbReference>
<keyword evidence="5" id="KW-0812">Transmembrane</keyword>
<evidence type="ECO:0000256" key="3">
    <source>
        <dbReference type="ARBA" id="ARBA00023180"/>
    </source>
</evidence>
<feature type="compositionally biased region" description="Pro residues" evidence="4">
    <location>
        <begin position="127"/>
        <end position="148"/>
    </location>
</feature>
<keyword evidence="3" id="KW-0325">Glycoprotein</keyword>
<dbReference type="InterPro" id="IPR028871">
    <property type="entry name" value="BlueCu_1_BS"/>
</dbReference>
<dbReference type="AlphaFoldDB" id="A0ABD1HWB1"/>
<dbReference type="InterPro" id="IPR008972">
    <property type="entry name" value="Cupredoxin"/>
</dbReference>
<keyword evidence="2" id="KW-0186">Copper</keyword>
<organism evidence="8 9">
    <name type="scientific">Salvia divinorum</name>
    <name type="common">Maria pastora</name>
    <name type="synonym">Diviner's sage</name>
    <dbReference type="NCBI Taxonomy" id="28513"/>
    <lineage>
        <taxon>Eukaryota</taxon>
        <taxon>Viridiplantae</taxon>
        <taxon>Streptophyta</taxon>
        <taxon>Embryophyta</taxon>
        <taxon>Tracheophyta</taxon>
        <taxon>Spermatophyta</taxon>
        <taxon>Magnoliopsida</taxon>
        <taxon>eudicotyledons</taxon>
        <taxon>Gunneridae</taxon>
        <taxon>Pentapetalae</taxon>
        <taxon>asterids</taxon>
        <taxon>lamiids</taxon>
        <taxon>Lamiales</taxon>
        <taxon>Lamiaceae</taxon>
        <taxon>Nepetoideae</taxon>
        <taxon>Mentheae</taxon>
        <taxon>Salviinae</taxon>
        <taxon>Salvia</taxon>
        <taxon>Salvia subgen. Calosphace</taxon>
    </lineage>
</organism>
<evidence type="ECO:0000313" key="9">
    <source>
        <dbReference type="Proteomes" id="UP001567538"/>
    </source>
</evidence>
<dbReference type="EMBL" id="JBEAFC010000004">
    <property type="protein sequence ID" value="KAL1560764.1"/>
    <property type="molecule type" value="Genomic_DNA"/>
</dbReference>
<evidence type="ECO:0000256" key="2">
    <source>
        <dbReference type="ARBA" id="ARBA00023008"/>
    </source>
</evidence>
<feature type="signal peptide" evidence="6">
    <location>
        <begin position="1"/>
        <end position="23"/>
    </location>
</feature>
<dbReference type="CDD" id="cd04216">
    <property type="entry name" value="Phytocyanin"/>
    <property type="match status" value="1"/>
</dbReference>
<keyword evidence="5" id="KW-0472">Membrane</keyword>
<evidence type="ECO:0000256" key="6">
    <source>
        <dbReference type="SAM" id="SignalP"/>
    </source>
</evidence>
<dbReference type="SUPFAM" id="SSF49503">
    <property type="entry name" value="Cupredoxins"/>
    <property type="match status" value="1"/>
</dbReference>
<feature type="region of interest" description="Disordered" evidence="4">
    <location>
        <begin position="126"/>
        <end position="182"/>
    </location>
</feature>
<keyword evidence="9" id="KW-1185">Reference proteome</keyword>
<dbReference type="Gene3D" id="2.60.40.420">
    <property type="entry name" value="Cupredoxins - blue copper proteins"/>
    <property type="match status" value="1"/>
</dbReference>
<dbReference type="PANTHER" id="PTHR33021">
    <property type="entry name" value="BLUE COPPER PROTEIN"/>
    <property type="match status" value="1"/>
</dbReference>
<reference evidence="8 9" key="1">
    <citation type="submission" date="2024-06" db="EMBL/GenBank/DDBJ databases">
        <title>A chromosome level genome sequence of Diviner's sage (Salvia divinorum).</title>
        <authorList>
            <person name="Ford S.A."/>
            <person name="Ro D.-K."/>
            <person name="Ness R.W."/>
            <person name="Phillips M.A."/>
        </authorList>
    </citation>
    <scope>NUCLEOTIDE SEQUENCE [LARGE SCALE GENOMIC DNA]</scope>
    <source>
        <strain evidence="8">SAF-2024a</strain>
        <tissue evidence="8">Leaf</tissue>
    </source>
</reference>
<keyword evidence="5" id="KW-1133">Transmembrane helix</keyword>
<evidence type="ECO:0000256" key="1">
    <source>
        <dbReference type="ARBA" id="ARBA00022723"/>
    </source>
</evidence>
<evidence type="ECO:0000313" key="8">
    <source>
        <dbReference type="EMBL" id="KAL1560764.1"/>
    </source>
</evidence>
<feature type="compositionally biased region" description="Pro residues" evidence="4">
    <location>
        <begin position="164"/>
        <end position="180"/>
    </location>
</feature>
<dbReference type="PANTHER" id="PTHR33021:SF492">
    <property type="entry name" value="UCLACYANIN 1"/>
    <property type="match status" value="1"/>
</dbReference>
<dbReference type="FunFam" id="2.60.40.420:FF:000003">
    <property type="entry name" value="Blue copper"/>
    <property type="match status" value="1"/>
</dbReference>
<name>A0ABD1HWB1_SALDI</name>
<evidence type="ECO:0000256" key="4">
    <source>
        <dbReference type="SAM" id="MobiDB-lite"/>
    </source>
</evidence>
<dbReference type="Pfam" id="PF02298">
    <property type="entry name" value="Cu_bind_like"/>
    <property type="match status" value="1"/>
</dbReference>
<feature type="domain" description="Phytocyanin" evidence="7">
    <location>
        <begin position="24"/>
        <end position="124"/>
    </location>
</feature>
<keyword evidence="1" id="KW-0479">Metal-binding</keyword>
<dbReference type="InterPro" id="IPR039391">
    <property type="entry name" value="Phytocyanin-like"/>
</dbReference>
<keyword evidence="6" id="KW-0732">Signal</keyword>